<feature type="region of interest" description="Disordered" evidence="1">
    <location>
        <begin position="1"/>
        <end position="89"/>
    </location>
</feature>
<evidence type="ECO:0000256" key="1">
    <source>
        <dbReference type="SAM" id="MobiDB-lite"/>
    </source>
</evidence>
<accession>A0A317XF36</accession>
<proteinExistence type="predicted"/>
<dbReference type="InParanoid" id="A0A317XF36"/>
<evidence type="ECO:0000313" key="2">
    <source>
        <dbReference type="EMBL" id="PWY96851.1"/>
    </source>
</evidence>
<dbReference type="AlphaFoldDB" id="A0A317XF36"/>
<keyword evidence="3" id="KW-1185">Reference proteome</keyword>
<evidence type="ECO:0000313" key="3">
    <source>
        <dbReference type="Proteomes" id="UP000246740"/>
    </source>
</evidence>
<name>A0A317XF36_9BASI</name>
<dbReference type="EMBL" id="KZ819253">
    <property type="protein sequence ID" value="PWY96851.1"/>
    <property type="molecule type" value="Genomic_DNA"/>
</dbReference>
<reference evidence="2 3" key="1">
    <citation type="journal article" date="2018" name="Mol. Biol. Evol.">
        <title>Broad Genomic Sampling Reveals a Smut Pathogenic Ancestry of the Fungal Clade Ustilaginomycotina.</title>
        <authorList>
            <person name="Kijpornyongpan T."/>
            <person name="Mondo S.J."/>
            <person name="Barry K."/>
            <person name="Sandor L."/>
            <person name="Lee J."/>
            <person name="Lipzen A."/>
            <person name="Pangilinan J."/>
            <person name="LaButti K."/>
            <person name="Hainaut M."/>
            <person name="Henrissat B."/>
            <person name="Grigoriev I.V."/>
            <person name="Spatafora J.W."/>
            <person name="Aime M.C."/>
        </authorList>
    </citation>
    <scope>NUCLEOTIDE SEQUENCE [LARGE SCALE GENOMIC DNA]</scope>
    <source>
        <strain evidence="2 3">MCA 3645</strain>
    </source>
</reference>
<gene>
    <name evidence="2" type="ORF">BCV70DRAFT_234262</name>
</gene>
<protein>
    <submittedName>
        <fullName evidence="2">Uncharacterized protein</fullName>
    </submittedName>
</protein>
<sequence length="193" mass="20931">MFPETAPIAADKAQLAKQCSDGAMADPQMPRVSVGPATTDLDRPVGRARRSASYCDAPNVMLGRGHDGGDSKGPSWRGSACLPRPDPDKSDACSQTSSWHIRDHSFNCLYDPELGARARVWRSRLWSSVNLPPTTTFGNLGWPEAGIMQRSIGQLGDTYTLYVPQSSATALARLRWVALCSTRLSTENTTSPH</sequence>
<organism evidence="2 3">
    <name type="scientific">Testicularia cyperi</name>
    <dbReference type="NCBI Taxonomy" id="1882483"/>
    <lineage>
        <taxon>Eukaryota</taxon>
        <taxon>Fungi</taxon>
        <taxon>Dikarya</taxon>
        <taxon>Basidiomycota</taxon>
        <taxon>Ustilaginomycotina</taxon>
        <taxon>Ustilaginomycetes</taxon>
        <taxon>Ustilaginales</taxon>
        <taxon>Anthracoideaceae</taxon>
        <taxon>Testicularia</taxon>
    </lineage>
</organism>
<dbReference type="Proteomes" id="UP000246740">
    <property type="component" value="Unassembled WGS sequence"/>
</dbReference>